<evidence type="ECO:0000313" key="3">
    <source>
        <dbReference type="Proteomes" id="UP000192727"/>
    </source>
</evidence>
<dbReference type="InterPro" id="IPR004919">
    <property type="entry name" value="GmrSD_N"/>
</dbReference>
<reference evidence="2 3" key="1">
    <citation type="submission" date="2017-03" db="EMBL/GenBank/DDBJ databases">
        <title>Paenibacillus larvae genome sequencing.</title>
        <authorList>
            <person name="Dingman D.W."/>
        </authorList>
    </citation>
    <scope>NUCLEOTIDE SEQUENCE [LARGE SCALE GENOMIC DNA]</scope>
    <source>
        <strain evidence="2 3">SAG 10367</strain>
        <plasmid evidence="3">pplp3</plasmid>
    </source>
</reference>
<sequence length="386" mass="44228">MSKELSVVKKTKSDKSINWFVRNRKRIRFDLEVQRNQVWSEDQKSLLVHSALIDFPIPDIYVKSTDDKYLWVIDGQQRLSTLMAFRQGEFPVTKSPKVPVEKEIDGETKIIEIDIEGKYYQDLDKELRDIFGEYSLTLVEMKNMTEEQVDDLFSRLNNGTALNKIEKLRSEVGGSVMKHVNEIANSDFFRKYVNISANSRKRKLDTELVIQSIMLVSGREGGLQGKDVKEFSLAFKETGFHQTILDEMIKLTNYMKEAFEQFDQKTNNKMLKKVHTPILFVTAKKAIEKEVSPIAFGLWAKEFLVRKYTSGQGSYGMHCTAGSAKSQNVLGRVAAMNAHFEENIEEFEKAAQRIKAVSEDGIQEIAAANEHQEALTEELDTKDTNE</sequence>
<dbReference type="RefSeq" id="WP_083041716.1">
    <property type="nucleotide sequence ID" value="NZ_CP020558.1"/>
</dbReference>
<dbReference type="PANTHER" id="PTHR39639:SF1">
    <property type="entry name" value="DUF262 DOMAIN-CONTAINING PROTEIN"/>
    <property type="match status" value="1"/>
</dbReference>
<accession>A0A1V0UZT3</accession>
<proteinExistence type="predicted"/>
<organism evidence="2 3">
    <name type="scientific">Paenibacillus larvae subsp. pulvifaciens</name>
    <dbReference type="NCBI Taxonomy" id="1477"/>
    <lineage>
        <taxon>Bacteria</taxon>
        <taxon>Bacillati</taxon>
        <taxon>Bacillota</taxon>
        <taxon>Bacilli</taxon>
        <taxon>Bacillales</taxon>
        <taxon>Paenibacillaceae</taxon>
        <taxon>Paenibacillus</taxon>
    </lineage>
</organism>
<feature type="domain" description="GmrSD restriction endonucleases N-terminal" evidence="1">
    <location>
        <begin position="32"/>
        <end position="171"/>
    </location>
</feature>
<evidence type="ECO:0000313" key="2">
    <source>
        <dbReference type="EMBL" id="ARF70735.1"/>
    </source>
</evidence>
<protein>
    <recommendedName>
        <fullName evidence="1">GmrSD restriction endonucleases N-terminal domain-containing protein</fullName>
    </recommendedName>
</protein>
<dbReference type="Pfam" id="PF03235">
    <property type="entry name" value="GmrSD_N"/>
    <property type="match status" value="1"/>
</dbReference>
<keyword evidence="2" id="KW-0614">Plasmid</keyword>
<dbReference type="Proteomes" id="UP000192727">
    <property type="component" value="Plasmid pPLP3"/>
</dbReference>
<gene>
    <name evidence="2" type="ORF">B7C51_25010</name>
</gene>
<dbReference type="EMBL" id="CP020558">
    <property type="protein sequence ID" value="ARF70735.1"/>
    <property type="molecule type" value="Genomic_DNA"/>
</dbReference>
<evidence type="ECO:0000259" key="1">
    <source>
        <dbReference type="Pfam" id="PF03235"/>
    </source>
</evidence>
<dbReference type="PANTHER" id="PTHR39639">
    <property type="entry name" value="CHROMOSOME 16, WHOLE GENOME SHOTGUN SEQUENCE"/>
    <property type="match status" value="1"/>
</dbReference>
<geneLocation type="plasmid" evidence="3">
    <name>pplp3</name>
</geneLocation>
<name>A0A1V0UZT3_9BACL</name>
<dbReference type="AlphaFoldDB" id="A0A1V0UZT3"/>